<dbReference type="NCBIfam" id="TIGR01986">
    <property type="entry name" value="glut_syn_euk"/>
    <property type="match status" value="1"/>
</dbReference>
<feature type="binding site" evidence="12">
    <location>
        <position position="155"/>
    </location>
    <ligand>
        <name>Mg(2+)</name>
        <dbReference type="ChEBI" id="CHEBI:18420"/>
    </ligand>
</feature>
<evidence type="ECO:0000256" key="8">
    <source>
        <dbReference type="ARBA" id="ARBA00022840"/>
    </source>
</evidence>
<keyword evidence="9 10" id="KW-0460">Magnesium</keyword>
<feature type="binding site" evidence="12">
    <location>
        <position position="380"/>
    </location>
    <ligand>
        <name>Mg(2+)</name>
        <dbReference type="ChEBI" id="CHEBI:18420"/>
    </ligand>
</feature>
<accession>A0A507CXC5</accession>
<dbReference type="InterPro" id="IPR014049">
    <property type="entry name" value="Glutathione_synthase_N_euk"/>
</dbReference>
<dbReference type="InterPro" id="IPR005615">
    <property type="entry name" value="Glutathione_synthase"/>
</dbReference>
<feature type="binding site" evidence="11">
    <location>
        <position position="318"/>
    </location>
    <ligand>
        <name>ATP</name>
        <dbReference type="ChEBI" id="CHEBI:30616"/>
    </ligand>
</feature>
<feature type="binding site" evidence="11">
    <location>
        <position position="435"/>
    </location>
    <ligand>
        <name>ATP</name>
        <dbReference type="ChEBI" id="CHEBI:30616"/>
    </ligand>
</feature>
<dbReference type="Gene3D" id="3.30.1490.50">
    <property type="match status" value="1"/>
</dbReference>
<feature type="binding site" evidence="11">
    <location>
        <position position="231"/>
    </location>
    <ligand>
        <name>substrate</name>
    </ligand>
</feature>
<evidence type="ECO:0000256" key="4">
    <source>
        <dbReference type="ARBA" id="ARBA00022598"/>
    </source>
</evidence>
<dbReference type="GO" id="GO:0005829">
    <property type="term" value="C:cytosol"/>
    <property type="evidence" value="ECO:0007669"/>
    <property type="project" value="TreeGrafter"/>
</dbReference>
<feature type="binding site" evidence="11">
    <location>
        <position position="387"/>
    </location>
    <ligand>
        <name>ATP</name>
        <dbReference type="ChEBI" id="CHEBI:30616"/>
    </ligand>
</feature>
<dbReference type="VEuPathDB" id="FungiDB:SeMB42_g02337"/>
<feature type="domain" description="Glutathione synthase substrate-binding" evidence="13">
    <location>
        <begin position="215"/>
        <end position="315"/>
    </location>
</feature>
<organism evidence="14 16">
    <name type="scientific">Synchytrium endobioticum</name>
    <dbReference type="NCBI Taxonomy" id="286115"/>
    <lineage>
        <taxon>Eukaryota</taxon>
        <taxon>Fungi</taxon>
        <taxon>Fungi incertae sedis</taxon>
        <taxon>Chytridiomycota</taxon>
        <taxon>Chytridiomycota incertae sedis</taxon>
        <taxon>Chytridiomycetes</taxon>
        <taxon>Synchytriales</taxon>
        <taxon>Synchytriaceae</taxon>
        <taxon>Synchytrium</taxon>
    </lineage>
</organism>
<dbReference type="AlphaFoldDB" id="A0A507CXC5"/>
<dbReference type="OrthoDB" id="2020073at2759"/>
<feature type="binding site" evidence="11">
    <location>
        <position position="130"/>
    </location>
    <ligand>
        <name>substrate</name>
    </ligand>
</feature>
<protein>
    <recommendedName>
        <fullName evidence="10">Glutathione synthetase</fullName>
        <shortName evidence="10">GSH-S</shortName>
        <ecNumber evidence="10">6.3.2.3</ecNumber>
    </recommendedName>
</protein>
<dbReference type="Gene3D" id="3.40.50.1760">
    <property type="entry name" value="Glutathione synthase, substrate-binding domain superfamily, eukaryotic"/>
    <property type="match status" value="1"/>
</dbReference>
<name>A0A507CXC5_9FUNG</name>
<dbReference type="InterPro" id="IPR016185">
    <property type="entry name" value="PreATP-grasp_dom_sf"/>
</dbReference>
<keyword evidence="7 10" id="KW-0547">Nucleotide-binding</keyword>
<dbReference type="GO" id="GO:0004363">
    <property type="term" value="F:glutathione synthase activity"/>
    <property type="evidence" value="ECO:0007669"/>
    <property type="project" value="UniProtKB-UniRule"/>
</dbReference>
<evidence type="ECO:0000256" key="11">
    <source>
        <dbReference type="PIRSR" id="PIRSR001558-1"/>
    </source>
</evidence>
<gene>
    <name evidence="15" type="primary">GSH2</name>
    <name evidence="14" type="ORF">SeLEV6574_g04848</name>
    <name evidence="15" type="ORF">SeLEV6574_g04858</name>
</gene>
<comment type="subunit">
    <text evidence="3">Homodimer.</text>
</comment>
<evidence type="ECO:0000259" key="13">
    <source>
        <dbReference type="Pfam" id="PF03199"/>
    </source>
</evidence>
<feature type="binding site" evidence="11">
    <location>
        <position position="462"/>
    </location>
    <ligand>
        <name>ATP</name>
        <dbReference type="ChEBI" id="CHEBI:30616"/>
    </ligand>
</feature>
<feature type="binding site" evidence="11">
    <location>
        <position position="468"/>
    </location>
    <ligand>
        <name>ATP</name>
        <dbReference type="ChEBI" id="CHEBI:30616"/>
    </ligand>
</feature>
<dbReference type="GO" id="GO:0005524">
    <property type="term" value="F:ATP binding"/>
    <property type="evidence" value="ECO:0007669"/>
    <property type="project" value="UniProtKB-UniRule"/>
</dbReference>
<dbReference type="GO" id="GO:0043295">
    <property type="term" value="F:glutathione binding"/>
    <property type="evidence" value="ECO:0007669"/>
    <property type="project" value="UniProtKB-UniRule"/>
</dbReference>
<dbReference type="InterPro" id="IPR037013">
    <property type="entry name" value="GSH-S_sub-bd_sf"/>
</dbReference>
<evidence type="ECO:0000313" key="14">
    <source>
        <dbReference type="EMBL" id="TPX43803.1"/>
    </source>
</evidence>
<dbReference type="SUPFAM" id="SSF52440">
    <property type="entry name" value="PreATP-grasp domain"/>
    <property type="match status" value="1"/>
</dbReference>
<keyword evidence="4 10" id="KW-0436">Ligase</keyword>
<dbReference type="EMBL" id="QEAM01000208">
    <property type="protein sequence ID" value="TPX43803.1"/>
    <property type="molecule type" value="Genomic_DNA"/>
</dbReference>
<comment type="similarity">
    <text evidence="2 10">Belongs to the eukaryotic GSH synthase family.</text>
</comment>
<dbReference type="SUPFAM" id="SSF56059">
    <property type="entry name" value="Glutathione synthetase ATP-binding domain-like"/>
    <property type="match status" value="1"/>
</dbReference>
<evidence type="ECO:0000313" key="16">
    <source>
        <dbReference type="Proteomes" id="UP000320475"/>
    </source>
</evidence>
<evidence type="ECO:0000313" key="15">
    <source>
        <dbReference type="EMBL" id="TPX43806.1"/>
    </source>
</evidence>
<keyword evidence="8 10" id="KW-0067">ATP-binding</keyword>
<feature type="binding site" evidence="11">
    <location>
        <begin position="376"/>
        <end position="385"/>
    </location>
    <ligand>
        <name>ATP</name>
        <dbReference type="ChEBI" id="CHEBI:30616"/>
    </ligand>
</feature>
<dbReference type="Gene3D" id="1.10.1080.10">
    <property type="entry name" value="Glutathione Synthetase, Chain A, domain 3"/>
    <property type="match status" value="1"/>
</dbReference>
<evidence type="ECO:0000256" key="3">
    <source>
        <dbReference type="ARBA" id="ARBA00011738"/>
    </source>
</evidence>
<dbReference type="UniPathway" id="UPA00142">
    <property type="reaction ID" value="UER00210"/>
</dbReference>
<reference evidence="14 16" key="1">
    <citation type="journal article" date="2019" name="Sci. Rep.">
        <title>Comparative genomics of chytrid fungi reveal insights into the obligate biotrophic and pathogenic lifestyle of Synchytrium endobioticum.</title>
        <authorList>
            <person name="van de Vossenberg B.T.L.H."/>
            <person name="Warris S."/>
            <person name="Nguyen H.D.T."/>
            <person name="van Gent-Pelzer M.P.E."/>
            <person name="Joly D.L."/>
            <person name="van de Geest H.C."/>
            <person name="Bonants P.J.M."/>
            <person name="Smith D.S."/>
            <person name="Levesque C.A."/>
            <person name="van der Lee T.A.J."/>
        </authorList>
    </citation>
    <scope>NUCLEOTIDE SEQUENCE [LARGE SCALE GENOMIC DNA]</scope>
    <source>
        <strain evidence="14 16">LEV6574</strain>
    </source>
</reference>
<evidence type="ECO:0000256" key="7">
    <source>
        <dbReference type="ARBA" id="ARBA00022741"/>
    </source>
</evidence>
<evidence type="ECO:0000256" key="10">
    <source>
        <dbReference type="PIRNR" id="PIRNR001558"/>
    </source>
</evidence>
<evidence type="ECO:0000256" key="2">
    <source>
        <dbReference type="ARBA" id="ARBA00010385"/>
    </source>
</evidence>
<dbReference type="InterPro" id="IPR004887">
    <property type="entry name" value="GSH_synth_subst-bd"/>
</dbReference>
<dbReference type="InterPro" id="IPR014709">
    <property type="entry name" value="Glutathione_synthase_C_euk"/>
</dbReference>
<evidence type="ECO:0000256" key="12">
    <source>
        <dbReference type="PIRSR" id="PIRSR001558-2"/>
    </source>
</evidence>
<dbReference type="PIRSF" id="PIRSF001558">
    <property type="entry name" value="GSHase"/>
    <property type="match status" value="1"/>
</dbReference>
<keyword evidence="5 10" id="KW-0317">Glutathione biosynthesis</keyword>
<dbReference type="PANTHER" id="PTHR11130">
    <property type="entry name" value="GLUTATHIONE SYNTHETASE"/>
    <property type="match status" value="1"/>
</dbReference>
<dbReference type="EC" id="6.3.2.3" evidence="10"/>
<evidence type="ECO:0000256" key="1">
    <source>
        <dbReference type="ARBA" id="ARBA00004965"/>
    </source>
</evidence>
<feature type="binding site" evidence="12">
    <location>
        <position position="153"/>
    </location>
    <ligand>
        <name>Mg(2+)</name>
        <dbReference type="ChEBI" id="CHEBI:18420"/>
    </ligand>
</feature>
<dbReference type="FunFam" id="3.40.50.1760:FF:000001">
    <property type="entry name" value="Glutathione synthetase"/>
    <property type="match status" value="1"/>
</dbReference>
<dbReference type="GO" id="GO:0000287">
    <property type="term" value="F:magnesium ion binding"/>
    <property type="evidence" value="ECO:0007669"/>
    <property type="project" value="UniProtKB-UniRule"/>
</dbReference>
<dbReference type="Pfam" id="PF03199">
    <property type="entry name" value="GSH_synthase"/>
    <property type="match status" value="1"/>
</dbReference>
<dbReference type="FunFam" id="3.30.1490.50:FF:000002">
    <property type="entry name" value="Glutathione synthetase"/>
    <property type="match status" value="1"/>
</dbReference>
<dbReference type="Gene3D" id="3.30.1490.80">
    <property type="match status" value="1"/>
</dbReference>
<dbReference type="PANTHER" id="PTHR11130:SF0">
    <property type="entry name" value="GLUTATHIONE SYNTHETASE"/>
    <property type="match status" value="1"/>
</dbReference>
<keyword evidence="6 10" id="KW-0479">Metal-binding</keyword>
<dbReference type="Proteomes" id="UP000320475">
    <property type="component" value="Unassembled WGS sequence"/>
</dbReference>
<dbReference type="EMBL" id="QEAM01000208">
    <property type="protein sequence ID" value="TPX43806.1"/>
    <property type="molecule type" value="Genomic_DNA"/>
</dbReference>
<evidence type="ECO:0000256" key="6">
    <source>
        <dbReference type="ARBA" id="ARBA00022723"/>
    </source>
</evidence>
<comment type="catalytic activity">
    <reaction evidence="10">
        <text>gamma-L-glutamyl-L-cysteine + glycine + ATP = glutathione + ADP + phosphate + H(+)</text>
        <dbReference type="Rhea" id="RHEA:13557"/>
        <dbReference type="ChEBI" id="CHEBI:15378"/>
        <dbReference type="ChEBI" id="CHEBI:30616"/>
        <dbReference type="ChEBI" id="CHEBI:43474"/>
        <dbReference type="ChEBI" id="CHEBI:57305"/>
        <dbReference type="ChEBI" id="CHEBI:57925"/>
        <dbReference type="ChEBI" id="CHEBI:58173"/>
        <dbReference type="ChEBI" id="CHEBI:456216"/>
        <dbReference type="EC" id="6.3.2.3"/>
    </reaction>
</comment>
<dbReference type="Gene3D" id="3.30.470.20">
    <property type="entry name" value="ATP-grasp fold, B domain"/>
    <property type="match status" value="1"/>
</dbReference>
<proteinExistence type="inferred from homology"/>
<feature type="binding site" evidence="11">
    <location>
        <begin position="409"/>
        <end position="412"/>
    </location>
    <ligand>
        <name>ATP</name>
        <dbReference type="ChEBI" id="CHEBI:30616"/>
    </ligand>
</feature>
<feature type="binding site" evidence="11">
    <location>
        <position position="153"/>
    </location>
    <ligand>
        <name>ATP</name>
        <dbReference type="ChEBI" id="CHEBI:30616"/>
    </ligand>
</feature>
<comment type="cofactor">
    <cofactor evidence="10 12">
        <name>Mg(2+)</name>
        <dbReference type="ChEBI" id="CHEBI:18420"/>
    </cofactor>
    <text evidence="10 12">Binds 1 Mg(2+) ion per subunit.</text>
</comment>
<dbReference type="Pfam" id="PF03917">
    <property type="entry name" value="GSH_synth_ATP"/>
    <property type="match status" value="1"/>
</dbReference>
<comment type="pathway">
    <text evidence="1 10">Sulfur metabolism; glutathione biosynthesis; glutathione from L-cysteine and L-glutamate: step 2/2.</text>
</comment>
<evidence type="ECO:0000256" key="9">
    <source>
        <dbReference type="ARBA" id="ARBA00022842"/>
    </source>
</evidence>
<dbReference type="InterPro" id="IPR014042">
    <property type="entry name" value="Glutathione_synthase_a-hlx"/>
</dbReference>
<comment type="caution">
    <text evidence="14">The sequence shown here is derived from an EMBL/GenBank/DDBJ whole genome shotgun (WGS) entry which is preliminary data.</text>
</comment>
<evidence type="ECO:0000256" key="5">
    <source>
        <dbReference type="ARBA" id="ARBA00022684"/>
    </source>
</evidence>
<feature type="binding site" evidence="11">
    <location>
        <position position="460"/>
    </location>
    <ligand>
        <name>substrate</name>
    </ligand>
</feature>
<sequence length="484" mass="54175">MYPPISIDKAQELAFNAVDWALSHGLIVRAPSPSDNEPGSGNGHEQPMLVTHAPFTLFPTPFPASVYETAMTLQPIFNQLVDACARDHDFISECMRSLSKVDHFVEKLFAIYDTVHSRCISQKITLGLHRSDYMLHNSAPPGHPESLSIKQVELNTIAASFSSLSNHMSDLHQYLAQTELEYRLLPLSRIPVNTSLKTIPRGLAKAWQLYNQPKAIVLMVIQPGERNAFDQRWIEYTLHDEYKIQLVRKSLAEIHEQGMIYEAGELIVNEREVAVTYFRAGYAPTDYPTDAEWHARLLIEESKAIKCPNIAYHLVGSKKIQQILDQPGMVERFIKDPEQAMLLRSCFMRMYPLDESDVGIKAIQDALGNPENYVMKPQREGGGNNIYGSDIKHALQKLPPAEQNAYILMELIRAPYRTNIMVRQGNLITGDVVSELGVYGIWISEGDVVHVNESGGHLLRTKASTSNEGGIAAGFAVLDSPLLV</sequence>